<dbReference type="EMBL" id="FMZK01000009">
    <property type="protein sequence ID" value="SDD58694.1"/>
    <property type="molecule type" value="Genomic_DNA"/>
</dbReference>
<reference evidence="11" key="1">
    <citation type="submission" date="2016-10" db="EMBL/GenBank/DDBJ databases">
        <authorList>
            <person name="Varghese N."/>
            <person name="Submissions S."/>
        </authorList>
    </citation>
    <scope>NUCLEOTIDE SEQUENCE [LARGE SCALE GENOMIC DNA]</scope>
    <source>
        <strain evidence="11">CGMCC 4.3504</strain>
    </source>
</reference>
<dbReference type="PANTHER" id="PTHR30353:SF0">
    <property type="entry name" value="TRANSMEMBRANE PROTEIN"/>
    <property type="match status" value="1"/>
</dbReference>
<feature type="transmembrane region" description="Helical" evidence="8">
    <location>
        <begin position="61"/>
        <end position="84"/>
    </location>
</feature>
<evidence type="ECO:0000256" key="8">
    <source>
        <dbReference type="SAM" id="Phobius"/>
    </source>
</evidence>
<dbReference type="InterPro" id="IPR032818">
    <property type="entry name" value="DedA-like"/>
</dbReference>
<keyword evidence="6 8" id="KW-0472">Membrane</keyword>
<feature type="compositionally biased region" description="Low complexity" evidence="7">
    <location>
        <begin position="316"/>
        <end position="339"/>
    </location>
</feature>
<feature type="domain" description="VTT" evidence="9">
    <location>
        <begin position="39"/>
        <end position="167"/>
    </location>
</feature>
<comment type="similarity">
    <text evidence="2">Belongs to the DedA family.</text>
</comment>
<feature type="compositionally biased region" description="Low complexity" evidence="7">
    <location>
        <begin position="264"/>
        <end position="306"/>
    </location>
</feature>
<sequence>MTTLALGPEWLSPDYLIETFSLPGILLIVFAESGFFAFLPGDSLLFTAGLFVAEGSYISQPLWLVCTLITISAVLGDQVGYMIGKFFGPRIFNRPHSKVFKQENLEKAHDFMVKYGPKAIVLARFVPIVRTFAPITAGAGRMKYGVFLTYNLIGGVAWGTGITVAGYWLGQIGFIKENLGVILILIVFLSVVPIIIEFLRERAKNKRGDGDAVAEAPQQDEYEAYAARQAAPSPYAQPVMDDATTQLRRITPDGPPPPQHHRQAPQPQHRQQAPQPQHRQQAPQPRQQPYGNQGYPQQPQQPQPSYGQGGHGQGGYDQQYYGGQYPQGQHPQQGRHPQQGQGGQGQAPDPRRQQPYDQGY</sequence>
<evidence type="ECO:0000256" key="5">
    <source>
        <dbReference type="ARBA" id="ARBA00022989"/>
    </source>
</evidence>
<evidence type="ECO:0000256" key="3">
    <source>
        <dbReference type="ARBA" id="ARBA00022475"/>
    </source>
</evidence>
<evidence type="ECO:0000256" key="2">
    <source>
        <dbReference type="ARBA" id="ARBA00010792"/>
    </source>
</evidence>
<keyword evidence="3" id="KW-1003">Cell membrane</keyword>
<feature type="transmembrane region" description="Helical" evidence="8">
    <location>
        <begin position="147"/>
        <end position="169"/>
    </location>
</feature>
<proteinExistence type="inferred from homology"/>
<evidence type="ECO:0000313" key="11">
    <source>
        <dbReference type="Proteomes" id="UP000182100"/>
    </source>
</evidence>
<evidence type="ECO:0000256" key="6">
    <source>
        <dbReference type="ARBA" id="ARBA00023136"/>
    </source>
</evidence>
<dbReference type="GO" id="GO:0005886">
    <property type="term" value="C:plasma membrane"/>
    <property type="evidence" value="ECO:0007669"/>
    <property type="project" value="UniProtKB-SubCell"/>
</dbReference>
<organism evidence="10 11">
    <name type="scientific">Streptomyces prasinopilosus</name>
    <dbReference type="NCBI Taxonomy" id="67344"/>
    <lineage>
        <taxon>Bacteria</taxon>
        <taxon>Bacillati</taxon>
        <taxon>Actinomycetota</taxon>
        <taxon>Actinomycetes</taxon>
        <taxon>Kitasatosporales</taxon>
        <taxon>Streptomycetaceae</taxon>
        <taxon>Streptomyces</taxon>
    </lineage>
</organism>
<dbReference type="AlphaFoldDB" id="A0A1G6VYT4"/>
<protein>
    <submittedName>
        <fullName evidence="10">Membrane-associated protein</fullName>
    </submittedName>
</protein>
<dbReference type="Pfam" id="PF09335">
    <property type="entry name" value="VTT_dom"/>
    <property type="match status" value="1"/>
</dbReference>
<feature type="region of interest" description="Disordered" evidence="7">
    <location>
        <begin position="247"/>
        <end position="360"/>
    </location>
</feature>
<dbReference type="STRING" id="67344.SAMN05216505_109150"/>
<accession>A0A1G6VYT4</accession>
<evidence type="ECO:0000256" key="4">
    <source>
        <dbReference type="ARBA" id="ARBA00022692"/>
    </source>
</evidence>
<keyword evidence="11" id="KW-1185">Reference proteome</keyword>
<feature type="transmembrane region" description="Helical" evidence="8">
    <location>
        <begin position="20"/>
        <end position="41"/>
    </location>
</feature>
<name>A0A1G6VYT4_9ACTN</name>
<dbReference type="PANTHER" id="PTHR30353">
    <property type="entry name" value="INNER MEMBRANE PROTEIN DEDA-RELATED"/>
    <property type="match status" value="1"/>
</dbReference>
<feature type="transmembrane region" description="Helical" evidence="8">
    <location>
        <begin position="181"/>
        <end position="199"/>
    </location>
</feature>
<evidence type="ECO:0000259" key="9">
    <source>
        <dbReference type="Pfam" id="PF09335"/>
    </source>
</evidence>
<evidence type="ECO:0000256" key="7">
    <source>
        <dbReference type="SAM" id="MobiDB-lite"/>
    </source>
</evidence>
<evidence type="ECO:0000313" key="10">
    <source>
        <dbReference type="EMBL" id="SDD58694.1"/>
    </source>
</evidence>
<keyword evidence="5 8" id="KW-1133">Transmembrane helix</keyword>
<keyword evidence="4 8" id="KW-0812">Transmembrane</keyword>
<gene>
    <name evidence="10" type="ORF">SAMN05216505_109150</name>
</gene>
<comment type="subcellular location">
    <subcellularLocation>
        <location evidence="1">Cell membrane</location>
        <topology evidence="1">Multi-pass membrane protein</topology>
    </subcellularLocation>
</comment>
<evidence type="ECO:0000256" key="1">
    <source>
        <dbReference type="ARBA" id="ARBA00004651"/>
    </source>
</evidence>
<dbReference type="RefSeq" id="WP_074995054.1">
    <property type="nucleotide sequence ID" value="NZ_FMZK01000009.1"/>
</dbReference>
<dbReference type="InterPro" id="IPR032816">
    <property type="entry name" value="VTT_dom"/>
</dbReference>
<dbReference type="Proteomes" id="UP000182100">
    <property type="component" value="Unassembled WGS sequence"/>
</dbReference>